<comment type="similarity">
    <text evidence="10">Belongs to the binding-protein-dependent transport system permease family. OppBC subfamily.</text>
</comment>
<keyword evidence="6 13" id="KW-1133">Transmembrane helix</keyword>
<keyword evidence="8" id="KW-0921">Nickel transport</keyword>
<name>A0A173XI80_9FIRM</name>
<reference evidence="15 16" key="1">
    <citation type="submission" date="2015-09" db="EMBL/GenBank/DDBJ databases">
        <authorList>
            <consortium name="Pathogen Informatics"/>
        </authorList>
    </citation>
    <scope>NUCLEOTIDE SEQUENCE [LARGE SCALE GENOMIC DNA]</scope>
    <source>
        <strain evidence="15 16">2789STDY5834863</strain>
    </source>
</reference>
<dbReference type="GO" id="GO:0015099">
    <property type="term" value="F:nickel cation transmembrane transporter activity"/>
    <property type="evidence" value="ECO:0007669"/>
    <property type="project" value="InterPro"/>
</dbReference>
<feature type="transmembrane region" description="Helical" evidence="13">
    <location>
        <begin position="102"/>
        <end position="125"/>
    </location>
</feature>
<evidence type="ECO:0000256" key="4">
    <source>
        <dbReference type="ARBA" id="ARBA00022596"/>
    </source>
</evidence>
<accession>A0A173XI80</accession>
<keyword evidence="3" id="KW-1003">Cell membrane</keyword>
<evidence type="ECO:0000256" key="1">
    <source>
        <dbReference type="ARBA" id="ARBA00004651"/>
    </source>
</evidence>
<feature type="domain" description="ABC transmembrane type-1" evidence="14">
    <location>
        <begin position="98"/>
        <end position="296"/>
    </location>
</feature>
<evidence type="ECO:0000256" key="6">
    <source>
        <dbReference type="ARBA" id="ARBA00022989"/>
    </source>
</evidence>
<keyword evidence="2 13" id="KW-0813">Transport</keyword>
<comment type="subcellular location">
    <subcellularLocation>
        <location evidence="1 13">Cell membrane</location>
        <topology evidence="1 13">Multi-pass membrane protein</topology>
    </subcellularLocation>
</comment>
<evidence type="ECO:0000256" key="12">
    <source>
        <dbReference type="ARBA" id="ARBA00044774"/>
    </source>
</evidence>
<gene>
    <name evidence="15" type="primary">nikB_1</name>
    <name evidence="15" type="ORF">ERS852478_00339</name>
</gene>
<feature type="transmembrane region" description="Helical" evidence="13">
    <location>
        <begin position="277"/>
        <end position="296"/>
    </location>
</feature>
<evidence type="ECO:0000313" key="16">
    <source>
        <dbReference type="Proteomes" id="UP000095431"/>
    </source>
</evidence>
<keyword evidence="5 13" id="KW-0812">Transmembrane</keyword>
<evidence type="ECO:0000256" key="7">
    <source>
        <dbReference type="ARBA" id="ARBA00023065"/>
    </source>
</evidence>
<evidence type="ECO:0000256" key="10">
    <source>
        <dbReference type="ARBA" id="ARBA00024202"/>
    </source>
</evidence>
<dbReference type="Pfam" id="PF00528">
    <property type="entry name" value="BPD_transp_1"/>
    <property type="match status" value="1"/>
</dbReference>
<feature type="transmembrane region" description="Helical" evidence="13">
    <location>
        <begin position="232"/>
        <end position="257"/>
    </location>
</feature>
<dbReference type="InterPro" id="IPR050045">
    <property type="entry name" value="Opp2B"/>
</dbReference>
<dbReference type="SUPFAM" id="SSF161098">
    <property type="entry name" value="MetI-like"/>
    <property type="match status" value="1"/>
</dbReference>
<dbReference type="Pfam" id="PF19300">
    <property type="entry name" value="BPD_transp_1_N"/>
    <property type="match status" value="1"/>
</dbReference>
<dbReference type="eggNOG" id="COG0601">
    <property type="taxonomic scope" value="Bacteria"/>
</dbReference>
<dbReference type="GO" id="GO:0005886">
    <property type="term" value="C:plasma membrane"/>
    <property type="evidence" value="ECO:0007669"/>
    <property type="project" value="UniProtKB-SubCell"/>
</dbReference>
<evidence type="ECO:0000259" key="14">
    <source>
        <dbReference type="PROSITE" id="PS50928"/>
    </source>
</evidence>
<keyword evidence="7" id="KW-0406">Ion transport</keyword>
<evidence type="ECO:0000256" key="2">
    <source>
        <dbReference type="ARBA" id="ARBA00022448"/>
    </source>
</evidence>
<keyword evidence="4" id="KW-0533">Nickel</keyword>
<dbReference type="PANTHER" id="PTHR43163:SF6">
    <property type="entry name" value="DIPEPTIDE TRANSPORT SYSTEM PERMEASE PROTEIN DPPB-RELATED"/>
    <property type="match status" value="1"/>
</dbReference>
<evidence type="ECO:0000313" key="15">
    <source>
        <dbReference type="EMBL" id="CUN51522.1"/>
    </source>
</evidence>
<proteinExistence type="inferred from homology"/>
<keyword evidence="9 13" id="KW-0472">Membrane</keyword>
<dbReference type="Gene3D" id="1.10.3720.10">
    <property type="entry name" value="MetI-like"/>
    <property type="match status" value="1"/>
</dbReference>
<protein>
    <recommendedName>
        <fullName evidence="12">Nickel import system permease protein NikB</fullName>
    </recommendedName>
</protein>
<dbReference type="Proteomes" id="UP000095431">
    <property type="component" value="Unassembled WGS sequence"/>
</dbReference>
<dbReference type="RefSeq" id="WP_055199575.1">
    <property type="nucleotide sequence ID" value="NZ_BTHH01000001.1"/>
</dbReference>
<dbReference type="PROSITE" id="PS50928">
    <property type="entry name" value="ABC_TM1"/>
    <property type="match status" value="1"/>
</dbReference>
<dbReference type="EMBL" id="CYZN01000002">
    <property type="protein sequence ID" value="CUN51522.1"/>
    <property type="molecule type" value="Genomic_DNA"/>
</dbReference>
<feature type="transmembrane region" description="Helical" evidence="13">
    <location>
        <begin position="137"/>
        <end position="160"/>
    </location>
</feature>
<evidence type="ECO:0000256" key="11">
    <source>
        <dbReference type="ARBA" id="ARBA00038669"/>
    </source>
</evidence>
<evidence type="ECO:0000256" key="5">
    <source>
        <dbReference type="ARBA" id="ARBA00022692"/>
    </source>
</evidence>
<feature type="transmembrane region" description="Helical" evidence="13">
    <location>
        <begin position="12"/>
        <end position="31"/>
    </location>
</feature>
<feature type="transmembrane region" description="Helical" evidence="13">
    <location>
        <begin position="172"/>
        <end position="193"/>
    </location>
</feature>
<dbReference type="CDD" id="cd06261">
    <property type="entry name" value="TM_PBP2"/>
    <property type="match status" value="1"/>
</dbReference>
<evidence type="ECO:0000256" key="8">
    <source>
        <dbReference type="ARBA" id="ARBA00023112"/>
    </source>
</evidence>
<comment type="subunit">
    <text evidence="11">The complex is composed of two ATP-binding proteins (NikD and NikE), two transmembrane proteins (NikB and NikC) and a solute-binding protein (NikA).</text>
</comment>
<dbReference type="NCBIfam" id="NF045470">
    <property type="entry name" value="Opp2B"/>
    <property type="match status" value="1"/>
</dbReference>
<dbReference type="AlphaFoldDB" id="A0A173XI80"/>
<evidence type="ECO:0000256" key="13">
    <source>
        <dbReference type="RuleBase" id="RU363032"/>
    </source>
</evidence>
<organism evidence="15 16">
    <name type="scientific">Blautia wexlerae</name>
    <dbReference type="NCBI Taxonomy" id="418240"/>
    <lineage>
        <taxon>Bacteria</taxon>
        <taxon>Bacillati</taxon>
        <taxon>Bacillota</taxon>
        <taxon>Clostridia</taxon>
        <taxon>Lachnospirales</taxon>
        <taxon>Lachnospiraceae</taxon>
        <taxon>Blautia</taxon>
    </lineage>
</organism>
<dbReference type="PANTHER" id="PTHR43163">
    <property type="entry name" value="DIPEPTIDE TRANSPORT SYSTEM PERMEASE PROTEIN DPPB-RELATED"/>
    <property type="match status" value="1"/>
</dbReference>
<dbReference type="InterPro" id="IPR035906">
    <property type="entry name" value="MetI-like_sf"/>
</dbReference>
<evidence type="ECO:0000256" key="3">
    <source>
        <dbReference type="ARBA" id="ARBA00022475"/>
    </source>
</evidence>
<dbReference type="InterPro" id="IPR000515">
    <property type="entry name" value="MetI-like"/>
</dbReference>
<evidence type="ECO:0000256" key="9">
    <source>
        <dbReference type="ARBA" id="ARBA00023136"/>
    </source>
</evidence>
<dbReference type="InterPro" id="IPR045621">
    <property type="entry name" value="BPD_transp_1_N"/>
</dbReference>
<sequence length="314" mass="35013">MRKYAFRRLLQLIPILFAITFLSYGMMRIAGSDVVTQKMENTGQILSEDKLNAAREQLGLDKPFLTQYFVWLGKLLHGDMGNSYVSSLPVFDTFISKLPATLLLTVTSILLTIIISIPLGILSAVKQNTITDYLIRLCSFIGNSLPNFFVSLLLMYFLAIRLRIFPVIAKEVSLKSVAMPAITLAIAMSAKYLRQVRATVLDELSKDYVAGAKARGVKFSVTLWKSIMKASLVTIITLLMLSVGNLLGGTAIVESIFMWDGVGKMAVDAISMRDYPIIQAYVMWMAIIYVVVNLLTDLSYRFLDPRIRLGGVKQ</sequence>